<proteinExistence type="predicted"/>
<dbReference type="EMBL" id="JBBUTG010000016">
    <property type="protein sequence ID" value="MEK8033408.1"/>
    <property type="molecule type" value="Genomic_DNA"/>
</dbReference>
<evidence type="ECO:0000313" key="2">
    <source>
        <dbReference type="EMBL" id="MEK8033408.1"/>
    </source>
</evidence>
<dbReference type="RefSeq" id="WP_341427830.1">
    <property type="nucleotide sequence ID" value="NZ_JBBUTG010000016.1"/>
</dbReference>
<keyword evidence="3" id="KW-1185">Reference proteome</keyword>
<dbReference type="Proteomes" id="UP001371218">
    <property type="component" value="Unassembled WGS sequence"/>
</dbReference>
<protein>
    <submittedName>
        <fullName evidence="2">Nitrogen fixation protein NifQ</fullName>
    </submittedName>
</protein>
<keyword evidence="1" id="KW-0732">Signal</keyword>
<gene>
    <name evidence="2" type="ORF">AACH06_21525</name>
</gene>
<dbReference type="Pfam" id="PF04891">
    <property type="entry name" value="NifQ"/>
    <property type="match status" value="1"/>
</dbReference>
<feature type="signal peptide" evidence="1">
    <location>
        <begin position="1"/>
        <end position="15"/>
    </location>
</feature>
<evidence type="ECO:0000313" key="3">
    <source>
        <dbReference type="Proteomes" id="UP001371218"/>
    </source>
</evidence>
<organism evidence="2 3">
    <name type="scientific">Ideonella lacteola</name>
    <dbReference type="NCBI Taxonomy" id="2984193"/>
    <lineage>
        <taxon>Bacteria</taxon>
        <taxon>Pseudomonadati</taxon>
        <taxon>Pseudomonadota</taxon>
        <taxon>Betaproteobacteria</taxon>
        <taxon>Burkholderiales</taxon>
        <taxon>Sphaerotilaceae</taxon>
        <taxon>Ideonella</taxon>
    </lineage>
</organism>
<feature type="chain" id="PRO_5045806808" evidence="1">
    <location>
        <begin position="16"/>
        <end position="192"/>
    </location>
</feature>
<name>A0ABU9BVC6_9BURK</name>
<sequence>MPTIRAVLIALMAHASTPNSPALQAMAGVIAAAVGRHGPDALPLAGLDAHDIAAMMERWFPGAAQAFGWQWSGLSPRTEPRQDEIDDVVALLMDDGIGPLDERRWLAHAIAQATLGANHLWQDLWLPSRHELSMLMAQRFPALAARNDRDMKWKKFLYKQLCDRAELHICRAPSCSACSDQVQCFGPEEAAA</sequence>
<accession>A0ABU9BVC6</accession>
<comment type="caution">
    <text evidence="2">The sequence shown here is derived from an EMBL/GenBank/DDBJ whole genome shotgun (WGS) entry which is preliminary data.</text>
</comment>
<reference evidence="2 3" key="1">
    <citation type="submission" date="2024-04" db="EMBL/GenBank/DDBJ databases">
        <title>Novel species of the genus Ideonella isolated from streams.</title>
        <authorList>
            <person name="Lu H."/>
        </authorList>
    </citation>
    <scope>NUCLEOTIDE SEQUENCE [LARGE SCALE GENOMIC DNA]</scope>
    <source>
        <strain evidence="2 3">DXS29W</strain>
    </source>
</reference>
<evidence type="ECO:0000256" key="1">
    <source>
        <dbReference type="SAM" id="SignalP"/>
    </source>
</evidence>
<dbReference type="InterPro" id="IPR006975">
    <property type="entry name" value="NifQ"/>
</dbReference>